<dbReference type="CDD" id="cd00303">
    <property type="entry name" value="retropepsin_like"/>
    <property type="match status" value="1"/>
</dbReference>
<accession>A0A6D2KIE3</accession>
<dbReference type="AlphaFoldDB" id="A0A6D2KIE3"/>
<dbReference type="InterPro" id="IPR005162">
    <property type="entry name" value="Retrotrans_gag_dom"/>
</dbReference>
<dbReference type="Proteomes" id="UP000467841">
    <property type="component" value="Unassembled WGS sequence"/>
</dbReference>
<dbReference type="Pfam" id="PF03732">
    <property type="entry name" value="Retrotrans_gag"/>
    <property type="match status" value="1"/>
</dbReference>
<protein>
    <recommendedName>
        <fullName evidence="1">Retrotransposon gag domain-containing protein</fullName>
    </recommendedName>
</protein>
<proteinExistence type="predicted"/>
<feature type="domain" description="Retrotransposon gag" evidence="1">
    <location>
        <begin position="32"/>
        <end position="130"/>
    </location>
</feature>
<dbReference type="Gene3D" id="2.40.70.10">
    <property type="entry name" value="Acid Proteases"/>
    <property type="match status" value="1"/>
</dbReference>
<dbReference type="OrthoDB" id="1712633at2759"/>
<name>A0A6D2KIE3_9BRAS</name>
<dbReference type="EMBL" id="CACVBM020001486">
    <property type="protein sequence ID" value="CAA7051700.1"/>
    <property type="molecule type" value="Genomic_DNA"/>
</dbReference>
<reference evidence="2" key="1">
    <citation type="submission" date="2020-01" db="EMBL/GenBank/DDBJ databases">
        <authorList>
            <person name="Mishra B."/>
        </authorList>
    </citation>
    <scope>NUCLEOTIDE SEQUENCE [LARGE SCALE GENOMIC DNA]</scope>
</reference>
<sequence>MELWEWRSFWTWQIDVDRFFDVMGVPESKQVKMVAIRLKKTAVVWWDKLVIQRQRQRKGPVKTWRRMKQLMLDRFLPEDYEQILYKMYLECVQGKRTVTEYTAEFVRFSERNDLGETDNQKVARYISGLRSSIQERIGLQTVWTVQEASSLALKAELMEKSTRSFSSFKRFTPQNNYEAANEKEKNVGHKSNVCPSRRTVALLGEEEDEEQEFNEDDEYEGVEFAEEESHEKINIVLQRILLSSKDEGQRKNLFRTHCSIQNKVCNVIVDNGSTENLVSQKLVDFLKLPTKEHENPFPLGWIKKGSQVRVTMTCRVPISIGKHYKEKIICDVLDMDVCHVLFGRPWQYDNDITYRGRDNVILFTWGTHKIALAPVLDFDRSEGKKKSNFLVMTHS</sequence>
<dbReference type="PANTHER" id="PTHR35046:SF9">
    <property type="entry name" value="RNA-DIRECTED DNA POLYMERASE"/>
    <property type="match status" value="1"/>
</dbReference>
<evidence type="ECO:0000313" key="2">
    <source>
        <dbReference type="EMBL" id="CAA7051700.1"/>
    </source>
</evidence>
<dbReference type="SUPFAM" id="SSF50630">
    <property type="entry name" value="Acid proteases"/>
    <property type="match status" value="1"/>
</dbReference>
<comment type="caution">
    <text evidence="2">The sequence shown here is derived from an EMBL/GenBank/DDBJ whole genome shotgun (WGS) entry which is preliminary data.</text>
</comment>
<organism evidence="2 3">
    <name type="scientific">Microthlaspi erraticum</name>
    <dbReference type="NCBI Taxonomy" id="1685480"/>
    <lineage>
        <taxon>Eukaryota</taxon>
        <taxon>Viridiplantae</taxon>
        <taxon>Streptophyta</taxon>
        <taxon>Embryophyta</taxon>
        <taxon>Tracheophyta</taxon>
        <taxon>Spermatophyta</taxon>
        <taxon>Magnoliopsida</taxon>
        <taxon>eudicotyledons</taxon>
        <taxon>Gunneridae</taxon>
        <taxon>Pentapetalae</taxon>
        <taxon>rosids</taxon>
        <taxon>malvids</taxon>
        <taxon>Brassicales</taxon>
        <taxon>Brassicaceae</taxon>
        <taxon>Coluteocarpeae</taxon>
        <taxon>Microthlaspi</taxon>
    </lineage>
</organism>
<keyword evidence="3" id="KW-1185">Reference proteome</keyword>
<evidence type="ECO:0000259" key="1">
    <source>
        <dbReference type="Pfam" id="PF03732"/>
    </source>
</evidence>
<dbReference type="InterPro" id="IPR021109">
    <property type="entry name" value="Peptidase_aspartic_dom_sf"/>
</dbReference>
<dbReference type="PANTHER" id="PTHR35046">
    <property type="entry name" value="ZINC KNUCKLE (CCHC-TYPE) FAMILY PROTEIN"/>
    <property type="match status" value="1"/>
</dbReference>
<gene>
    <name evidence="2" type="ORF">MERR_LOCUS38935</name>
</gene>
<evidence type="ECO:0000313" key="3">
    <source>
        <dbReference type="Proteomes" id="UP000467841"/>
    </source>
</evidence>